<dbReference type="EMBL" id="CAJNNV010030208">
    <property type="protein sequence ID" value="CAE8631793.1"/>
    <property type="molecule type" value="Genomic_DNA"/>
</dbReference>
<protein>
    <submittedName>
        <fullName evidence="1">Uncharacterized protein</fullName>
    </submittedName>
</protein>
<feature type="non-terminal residue" evidence="1">
    <location>
        <position position="1"/>
    </location>
</feature>
<keyword evidence="2" id="KW-1185">Reference proteome</keyword>
<accession>A0A813H296</accession>
<evidence type="ECO:0000313" key="1">
    <source>
        <dbReference type="EMBL" id="CAE8631793.1"/>
    </source>
</evidence>
<dbReference type="OrthoDB" id="433919at2759"/>
<evidence type="ECO:0000313" key="2">
    <source>
        <dbReference type="Proteomes" id="UP000654075"/>
    </source>
</evidence>
<reference evidence="1" key="1">
    <citation type="submission" date="2021-02" db="EMBL/GenBank/DDBJ databases">
        <authorList>
            <person name="Dougan E. K."/>
            <person name="Rhodes N."/>
            <person name="Thang M."/>
            <person name="Chan C."/>
        </authorList>
    </citation>
    <scope>NUCLEOTIDE SEQUENCE</scope>
</reference>
<dbReference type="AlphaFoldDB" id="A0A813H296"/>
<sequence length="170" mass="17620">MKDGGFTATRHLAVDSEPPEARHAAQRIWACGDEMRDTPAGCRWRKLPGSDADVAAVELLREQAAGLGSAPPPFGLRAGVWLFCGGLSLRVLGPPRGEGLIGGTSCRSLAQLRIVKGSAVDSELAGSFEAASGFSADPGRVQGGRGLWLGKKLEGGFLCGADGEEVGFKT</sequence>
<dbReference type="Proteomes" id="UP000654075">
    <property type="component" value="Unassembled WGS sequence"/>
</dbReference>
<proteinExistence type="predicted"/>
<organism evidence="1 2">
    <name type="scientific">Polarella glacialis</name>
    <name type="common">Dinoflagellate</name>
    <dbReference type="NCBI Taxonomy" id="89957"/>
    <lineage>
        <taxon>Eukaryota</taxon>
        <taxon>Sar</taxon>
        <taxon>Alveolata</taxon>
        <taxon>Dinophyceae</taxon>
        <taxon>Suessiales</taxon>
        <taxon>Suessiaceae</taxon>
        <taxon>Polarella</taxon>
    </lineage>
</organism>
<gene>
    <name evidence="1" type="ORF">PGLA1383_LOCUS47791</name>
</gene>
<name>A0A813H296_POLGL</name>
<comment type="caution">
    <text evidence="1">The sequence shown here is derived from an EMBL/GenBank/DDBJ whole genome shotgun (WGS) entry which is preliminary data.</text>
</comment>